<keyword evidence="1" id="KW-0812">Transmembrane</keyword>
<evidence type="ECO:0000256" key="1">
    <source>
        <dbReference type="SAM" id="Phobius"/>
    </source>
</evidence>
<name>A0A6J6XDT3_9ZZZZ</name>
<dbReference type="EMBL" id="CAFBON010000048">
    <property type="protein sequence ID" value="CAB4982605.1"/>
    <property type="molecule type" value="Genomic_DNA"/>
</dbReference>
<reference evidence="2" key="1">
    <citation type="submission" date="2020-05" db="EMBL/GenBank/DDBJ databases">
        <authorList>
            <person name="Chiriac C."/>
            <person name="Salcher M."/>
            <person name="Ghai R."/>
            <person name="Kavagutti S V."/>
        </authorList>
    </citation>
    <scope>NUCLEOTIDE SEQUENCE</scope>
</reference>
<accession>A0A6J6XDT3</accession>
<feature type="transmembrane region" description="Helical" evidence="1">
    <location>
        <begin position="66"/>
        <end position="86"/>
    </location>
</feature>
<dbReference type="AlphaFoldDB" id="A0A6J6XDT3"/>
<keyword evidence="1" id="KW-1133">Transmembrane helix</keyword>
<dbReference type="EMBL" id="CAFAAJ010000023">
    <property type="protein sequence ID" value="CAB4794295.1"/>
    <property type="molecule type" value="Genomic_DNA"/>
</dbReference>
<proteinExistence type="predicted"/>
<gene>
    <name evidence="2" type="ORF">UFOPK3001_00518</name>
    <name evidence="3" type="ORF">UFOPK3954_00621</name>
</gene>
<evidence type="ECO:0000313" key="2">
    <source>
        <dbReference type="EMBL" id="CAB4794295.1"/>
    </source>
</evidence>
<protein>
    <submittedName>
        <fullName evidence="2">Unannotated protein</fullName>
    </submittedName>
</protein>
<keyword evidence="1" id="KW-0472">Membrane</keyword>
<feature type="transmembrane region" description="Helical" evidence="1">
    <location>
        <begin position="92"/>
        <end position="110"/>
    </location>
</feature>
<sequence>MSCVKRGFWAHQFVEYLLGVAAIGTGANSPKPALPCIAGALMVLNGASTEGPLSAFKFVPLRLHRFADFGLIALMLLGAAAGGSAIDPQGRAVLLALAFILGFVTWRTSFEKRVKKESVPMTREEVGRLAGHVSGNAFKAVRKQGRSVSGVVGKAASSATAEGANAAGRMSAGAVNALRNRRRK</sequence>
<organism evidence="2">
    <name type="scientific">freshwater metagenome</name>
    <dbReference type="NCBI Taxonomy" id="449393"/>
    <lineage>
        <taxon>unclassified sequences</taxon>
        <taxon>metagenomes</taxon>
        <taxon>ecological metagenomes</taxon>
    </lineage>
</organism>
<evidence type="ECO:0000313" key="3">
    <source>
        <dbReference type="EMBL" id="CAB4982605.1"/>
    </source>
</evidence>